<accession>A0ACB8R925</accession>
<gene>
    <name evidence="1" type="ORF">FA95DRAFT_1651243</name>
</gene>
<proteinExistence type="predicted"/>
<reference evidence="1" key="2">
    <citation type="journal article" date="2022" name="New Phytol.">
        <title>Evolutionary transition to the ectomycorrhizal habit in the genomes of a hyperdiverse lineage of mushroom-forming fungi.</title>
        <authorList>
            <person name="Looney B."/>
            <person name="Miyauchi S."/>
            <person name="Morin E."/>
            <person name="Drula E."/>
            <person name="Courty P.E."/>
            <person name="Kohler A."/>
            <person name="Kuo A."/>
            <person name="LaButti K."/>
            <person name="Pangilinan J."/>
            <person name="Lipzen A."/>
            <person name="Riley R."/>
            <person name="Andreopoulos W."/>
            <person name="He G."/>
            <person name="Johnson J."/>
            <person name="Nolan M."/>
            <person name="Tritt A."/>
            <person name="Barry K.W."/>
            <person name="Grigoriev I.V."/>
            <person name="Nagy L.G."/>
            <person name="Hibbett D."/>
            <person name="Henrissat B."/>
            <person name="Matheny P.B."/>
            <person name="Labbe J."/>
            <person name="Martin F.M."/>
        </authorList>
    </citation>
    <scope>NUCLEOTIDE SEQUENCE</scope>
    <source>
        <strain evidence="1">FP105234-sp</strain>
    </source>
</reference>
<organism evidence="1 2">
    <name type="scientific">Auriscalpium vulgare</name>
    <dbReference type="NCBI Taxonomy" id="40419"/>
    <lineage>
        <taxon>Eukaryota</taxon>
        <taxon>Fungi</taxon>
        <taxon>Dikarya</taxon>
        <taxon>Basidiomycota</taxon>
        <taxon>Agaricomycotina</taxon>
        <taxon>Agaricomycetes</taxon>
        <taxon>Russulales</taxon>
        <taxon>Auriscalpiaceae</taxon>
        <taxon>Auriscalpium</taxon>
    </lineage>
</organism>
<keyword evidence="2" id="KW-1185">Reference proteome</keyword>
<dbReference type="Proteomes" id="UP000814033">
    <property type="component" value="Unassembled WGS sequence"/>
</dbReference>
<sequence length="213" mass="24580">MRARVLLRVTHADRDLQAYLADSEQLLVEGSPITVYLEDFIKVEQLVPREQTTRTTRSRSAISRTTKHVEQLEGLQRVGQSWDEHTRHVLLQPYKKVEQLEEFANIESSDQDSYMRLKPHGILPRTGGSSSPSSTESTASRRNRPVPLLRVAARKRVHSASPPLHAQVFSSPCPRTRRFCLDLIRILAEQPVLYSAKKRRQPRFTFWQDIDQD</sequence>
<reference evidence="1" key="1">
    <citation type="submission" date="2021-02" db="EMBL/GenBank/DDBJ databases">
        <authorList>
            <consortium name="DOE Joint Genome Institute"/>
            <person name="Ahrendt S."/>
            <person name="Looney B.P."/>
            <person name="Miyauchi S."/>
            <person name="Morin E."/>
            <person name="Drula E."/>
            <person name="Courty P.E."/>
            <person name="Chicoki N."/>
            <person name="Fauchery L."/>
            <person name="Kohler A."/>
            <person name="Kuo A."/>
            <person name="Labutti K."/>
            <person name="Pangilinan J."/>
            <person name="Lipzen A."/>
            <person name="Riley R."/>
            <person name="Andreopoulos W."/>
            <person name="He G."/>
            <person name="Johnson J."/>
            <person name="Barry K.W."/>
            <person name="Grigoriev I.V."/>
            <person name="Nagy L."/>
            <person name="Hibbett D."/>
            <person name="Henrissat B."/>
            <person name="Matheny P.B."/>
            <person name="Labbe J."/>
            <person name="Martin F."/>
        </authorList>
    </citation>
    <scope>NUCLEOTIDE SEQUENCE</scope>
    <source>
        <strain evidence="1">FP105234-sp</strain>
    </source>
</reference>
<evidence type="ECO:0000313" key="2">
    <source>
        <dbReference type="Proteomes" id="UP000814033"/>
    </source>
</evidence>
<protein>
    <submittedName>
        <fullName evidence="1">Uncharacterized protein</fullName>
    </submittedName>
</protein>
<dbReference type="EMBL" id="MU276231">
    <property type="protein sequence ID" value="KAI0040073.1"/>
    <property type="molecule type" value="Genomic_DNA"/>
</dbReference>
<comment type="caution">
    <text evidence="1">The sequence shown here is derived from an EMBL/GenBank/DDBJ whole genome shotgun (WGS) entry which is preliminary data.</text>
</comment>
<name>A0ACB8R925_9AGAM</name>
<evidence type="ECO:0000313" key="1">
    <source>
        <dbReference type="EMBL" id="KAI0040073.1"/>
    </source>
</evidence>